<dbReference type="EMBL" id="BRXS01000006">
    <property type="protein sequence ID" value="GLC27585.1"/>
    <property type="molecule type" value="Genomic_DNA"/>
</dbReference>
<name>A0AA37QJD9_9BACT</name>
<reference evidence="1" key="1">
    <citation type="submission" date="2022-08" db="EMBL/GenBank/DDBJ databases">
        <title>Draft genome sequencing of Roseisolibacter agri AW1220.</title>
        <authorList>
            <person name="Tobiishi Y."/>
            <person name="Tonouchi A."/>
        </authorList>
    </citation>
    <scope>NUCLEOTIDE SEQUENCE</scope>
    <source>
        <strain evidence="1">AW1220</strain>
    </source>
</reference>
<keyword evidence="2" id="KW-1185">Reference proteome</keyword>
<dbReference type="Proteomes" id="UP001161325">
    <property type="component" value="Unassembled WGS sequence"/>
</dbReference>
<evidence type="ECO:0000313" key="1">
    <source>
        <dbReference type="EMBL" id="GLC27585.1"/>
    </source>
</evidence>
<protein>
    <submittedName>
        <fullName evidence="1">Uncharacterized protein</fullName>
    </submittedName>
</protein>
<gene>
    <name evidence="1" type="ORF">rosag_40980</name>
</gene>
<dbReference type="AlphaFoldDB" id="A0AA37QJD9"/>
<accession>A0AA37QJD9</accession>
<sequence length="99" mass="10919">MPRALAIRHLTVDADARGAYRARLAERTASARAVGYHLWAFEQHDDETRVVEFIEAGDASALQTALVQDALLSESLDFRAAPDAEAAEWQRYLGIPHAS</sequence>
<comment type="caution">
    <text evidence="1">The sequence shown here is derived from an EMBL/GenBank/DDBJ whole genome shotgun (WGS) entry which is preliminary data.</text>
</comment>
<evidence type="ECO:0000313" key="2">
    <source>
        <dbReference type="Proteomes" id="UP001161325"/>
    </source>
</evidence>
<dbReference type="RefSeq" id="WP_284352021.1">
    <property type="nucleotide sequence ID" value="NZ_BRXS01000006.1"/>
</dbReference>
<proteinExistence type="predicted"/>
<organism evidence="1 2">
    <name type="scientific">Roseisolibacter agri</name>
    <dbReference type="NCBI Taxonomy" id="2014610"/>
    <lineage>
        <taxon>Bacteria</taxon>
        <taxon>Pseudomonadati</taxon>
        <taxon>Gemmatimonadota</taxon>
        <taxon>Gemmatimonadia</taxon>
        <taxon>Gemmatimonadales</taxon>
        <taxon>Gemmatimonadaceae</taxon>
        <taxon>Roseisolibacter</taxon>
    </lineage>
</organism>